<keyword evidence="4" id="KW-1185">Reference proteome</keyword>
<evidence type="ECO:0000313" key="3">
    <source>
        <dbReference type="EMBL" id="BBY62026.1"/>
    </source>
</evidence>
<organism evidence="3 4">
    <name type="scientific">Mycolicibacterium helvum</name>
    <dbReference type="NCBI Taxonomy" id="1534349"/>
    <lineage>
        <taxon>Bacteria</taxon>
        <taxon>Bacillati</taxon>
        <taxon>Actinomycetota</taxon>
        <taxon>Actinomycetes</taxon>
        <taxon>Mycobacteriales</taxon>
        <taxon>Mycobacteriaceae</taxon>
        <taxon>Mycolicibacterium</taxon>
    </lineage>
</organism>
<name>A0A7I7T1S5_9MYCO</name>
<keyword evidence="2" id="KW-0732">Signal</keyword>
<reference evidence="3 4" key="1">
    <citation type="journal article" date="2019" name="Emerg. Microbes Infect.">
        <title>Comprehensive subspecies identification of 175 nontuberculous mycobacteria species based on 7547 genomic profiles.</title>
        <authorList>
            <person name="Matsumoto Y."/>
            <person name="Kinjo T."/>
            <person name="Motooka D."/>
            <person name="Nabeya D."/>
            <person name="Jung N."/>
            <person name="Uechi K."/>
            <person name="Horii T."/>
            <person name="Iida T."/>
            <person name="Fujita J."/>
            <person name="Nakamura S."/>
        </authorList>
    </citation>
    <scope>NUCLEOTIDE SEQUENCE [LARGE SCALE GENOMIC DNA]</scope>
    <source>
        <strain evidence="3 4">JCM 30396</strain>
    </source>
</reference>
<feature type="region of interest" description="Disordered" evidence="1">
    <location>
        <begin position="60"/>
        <end position="83"/>
    </location>
</feature>
<dbReference type="RefSeq" id="WP_163745902.1">
    <property type="nucleotide sequence ID" value="NZ_AP022596.1"/>
</dbReference>
<feature type="signal peptide" evidence="2">
    <location>
        <begin position="1"/>
        <end position="28"/>
    </location>
</feature>
<dbReference type="KEGG" id="mhev:MHEL_02690"/>
<sequence length="83" mass="8372">MARSVKHLTGVLVAVAVSAVISAPVATAADNSSCVATGGSTDCQAPGNAQIYAAPHALPASAGQSNPKWRPLGYNPKWNGFQP</sequence>
<dbReference type="EMBL" id="AP022596">
    <property type="protein sequence ID" value="BBY62026.1"/>
    <property type="molecule type" value="Genomic_DNA"/>
</dbReference>
<feature type="chain" id="PRO_5029706365" evidence="2">
    <location>
        <begin position="29"/>
        <end position="83"/>
    </location>
</feature>
<gene>
    <name evidence="3" type="ORF">MHEL_02690</name>
</gene>
<accession>A0A7I7T1S5</accession>
<protein>
    <submittedName>
        <fullName evidence="3">Uncharacterized protein</fullName>
    </submittedName>
</protein>
<evidence type="ECO:0000256" key="2">
    <source>
        <dbReference type="SAM" id="SignalP"/>
    </source>
</evidence>
<dbReference type="Proteomes" id="UP000467148">
    <property type="component" value="Chromosome"/>
</dbReference>
<evidence type="ECO:0000256" key="1">
    <source>
        <dbReference type="SAM" id="MobiDB-lite"/>
    </source>
</evidence>
<evidence type="ECO:0000313" key="4">
    <source>
        <dbReference type="Proteomes" id="UP000467148"/>
    </source>
</evidence>
<dbReference type="AlphaFoldDB" id="A0A7I7T1S5"/>
<proteinExistence type="predicted"/>